<gene>
    <name evidence="1" type="ORF">G3T16_04565</name>
</gene>
<organism evidence="1 2">
    <name type="scientific">Kineobactrum salinum</name>
    <dbReference type="NCBI Taxonomy" id="2708301"/>
    <lineage>
        <taxon>Bacteria</taxon>
        <taxon>Pseudomonadati</taxon>
        <taxon>Pseudomonadota</taxon>
        <taxon>Gammaproteobacteria</taxon>
        <taxon>Cellvibrionales</taxon>
        <taxon>Halieaceae</taxon>
        <taxon>Kineobactrum</taxon>
    </lineage>
</organism>
<evidence type="ECO:0000313" key="1">
    <source>
        <dbReference type="EMBL" id="QIB64767.1"/>
    </source>
</evidence>
<evidence type="ECO:0000313" key="2">
    <source>
        <dbReference type="Proteomes" id="UP000477680"/>
    </source>
</evidence>
<proteinExistence type="predicted"/>
<dbReference type="RefSeq" id="WP_163494017.1">
    <property type="nucleotide sequence ID" value="NZ_CP048711.1"/>
</dbReference>
<dbReference type="AlphaFoldDB" id="A0A6C0U1A7"/>
<name>A0A6C0U1A7_9GAMM</name>
<dbReference type="EMBL" id="CP048711">
    <property type="protein sequence ID" value="QIB64767.1"/>
    <property type="molecule type" value="Genomic_DNA"/>
</dbReference>
<sequence>MYQLNLRREAQLQTALCGGLDARGYKTMCDHGWFTSCLSFAVLQLFLAAAATSQPTVISPLDVARTHQYSSITDNFSHSDLYDFEHPLELLVHIHHLHRPKDGYAVIVYTMAQDTQDSAAVRRSGSEKYIATLNASSVLTEKDFGKMKIPQGATAILYGWPATDRNLMNSTLLVDELHLLDSDQWYAFHQPSEKLRKHKKAKGQRFEGR</sequence>
<keyword evidence="2" id="KW-1185">Reference proteome</keyword>
<dbReference type="Proteomes" id="UP000477680">
    <property type="component" value="Chromosome"/>
</dbReference>
<accession>A0A6C0U1A7</accession>
<dbReference type="KEGG" id="kim:G3T16_04565"/>
<protein>
    <submittedName>
        <fullName evidence="1">Uncharacterized protein</fullName>
    </submittedName>
</protein>
<reference evidence="1 2" key="1">
    <citation type="submission" date="2020-02" db="EMBL/GenBank/DDBJ databases">
        <title>Genome sequencing for Kineobactrum sp. M2.</title>
        <authorList>
            <person name="Park S.-J."/>
        </authorList>
    </citation>
    <scope>NUCLEOTIDE SEQUENCE [LARGE SCALE GENOMIC DNA]</scope>
    <source>
        <strain evidence="1 2">M2</strain>
    </source>
</reference>